<organism evidence="2">
    <name type="scientific">uncultured Bacillota bacterium</name>
    <dbReference type="NCBI Taxonomy" id="344338"/>
    <lineage>
        <taxon>Bacteria</taxon>
        <taxon>Bacillati</taxon>
        <taxon>Bacillota</taxon>
        <taxon>environmental samples</taxon>
    </lineage>
</organism>
<dbReference type="PROSITE" id="PS51257">
    <property type="entry name" value="PROKAR_LIPOPROTEIN"/>
    <property type="match status" value="1"/>
</dbReference>
<name>A0A650EP92_9FIRM</name>
<accession>A0A650EP92</accession>
<sequence length="525" mass="59723">MMKQIWKKVIGFSMAAVLTTSLLAGCGKGADDISADMDTSTPISIDMMLLNNTSGDGAEFVFKELVKEKFNIDIKFSLNNNQSHFEKLNLLIASNELPDIVSPLPADRTKLIGPKGALVAVDEYFDYLPNFVKYLEEDETNKISAMADDGHIYALPRFAVGKTDYKWTPIIRQDYLEELNIPVPTTYKELFDALRKIKAAHPDTVGIVNREKMTFLKAFGVGYNTYDTMFYNKENDKFEFGPMNSGFKEMITDFAQAWQDGVLDKEFFTASEQQWQEKFLNGSGVFTLDWPKRAYTLKDSYQKLNPNDTKFNTNLIDPLVSEGYTQKRLNYSETLGLWTSWGISANTKHLGRILQMVDWAYSEEAQNEIQWGLEGKHYTVNEDGRYQYTPEMKASYNPEGTVDPMNTLGLNHNRIMRVEKDNGVVEVPEALNKIIQGYRDNVEGYETDYKIALTFTEEQSDRIEEIKMVTDTLVNEGVVAFVTGTRPMSEFDSFVGQIKQQGGSELEEIYASAYASYKEKMKSAK</sequence>
<evidence type="ECO:0000256" key="1">
    <source>
        <dbReference type="SAM" id="SignalP"/>
    </source>
</evidence>
<dbReference type="SUPFAM" id="SSF53850">
    <property type="entry name" value="Periplasmic binding protein-like II"/>
    <property type="match status" value="1"/>
</dbReference>
<dbReference type="InterPro" id="IPR006059">
    <property type="entry name" value="SBP"/>
</dbReference>
<evidence type="ECO:0000313" key="2">
    <source>
        <dbReference type="EMBL" id="QGT51252.1"/>
    </source>
</evidence>
<dbReference type="PANTHER" id="PTHR43649">
    <property type="entry name" value="ARABINOSE-BINDING PROTEIN-RELATED"/>
    <property type="match status" value="1"/>
</dbReference>
<dbReference type="EMBL" id="MN577573">
    <property type="protein sequence ID" value="QGT51252.1"/>
    <property type="molecule type" value="Genomic_DNA"/>
</dbReference>
<dbReference type="AlphaFoldDB" id="A0A650EP92"/>
<feature type="signal peptide" evidence="1">
    <location>
        <begin position="1"/>
        <end position="24"/>
    </location>
</feature>
<dbReference type="InterPro" id="IPR050490">
    <property type="entry name" value="Bact_solute-bd_prot1"/>
</dbReference>
<feature type="chain" id="PRO_5038491519" description="ABC transporter substrate-binding protein" evidence="1">
    <location>
        <begin position="25"/>
        <end position="525"/>
    </location>
</feature>
<dbReference type="Gene3D" id="3.40.190.10">
    <property type="entry name" value="Periplasmic binding protein-like II"/>
    <property type="match status" value="2"/>
</dbReference>
<keyword evidence="1" id="KW-0732">Signal</keyword>
<evidence type="ECO:0008006" key="3">
    <source>
        <dbReference type="Google" id="ProtNLM"/>
    </source>
</evidence>
<reference evidence="2" key="1">
    <citation type="journal article" date="2020" name="J. ISSAAS">
        <title>Lactobacilli and other gastrointestinal microbiota of Peromyscus leucopus, reservoir host for agents of Lyme disease and other zoonoses in North America.</title>
        <authorList>
            <person name="Milovic A."/>
            <person name="Bassam K."/>
            <person name="Shao H."/>
            <person name="Chatzistamou I."/>
            <person name="Tufts D.M."/>
            <person name="Diuk-Wasser M."/>
            <person name="Barbour A.G."/>
        </authorList>
    </citation>
    <scope>NUCLEOTIDE SEQUENCE</scope>
    <source>
        <strain evidence="2">LL40</strain>
    </source>
</reference>
<proteinExistence type="predicted"/>
<protein>
    <recommendedName>
        <fullName evidence="3">ABC transporter substrate-binding protein</fullName>
    </recommendedName>
</protein>
<gene>
    <name evidence="2" type="ORF">Firmicute1046_3280</name>
</gene>
<dbReference type="Pfam" id="PF01547">
    <property type="entry name" value="SBP_bac_1"/>
    <property type="match status" value="1"/>
</dbReference>
<dbReference type="PANTHER" id="PTHR43649:SF32">
    <property type="entry name" value="SUGAR BINDING SECRETED PROTEIN"/>
    <property type="match status" value="1"/>
</dbReference>